<evidence type="ECO:0000313" key="1">
    <source>
        <dbReference type="EMBL" id="HIH64942.1"/>
    </source>
</evidence>
<dbReference type="GO" id="GO:0019441">
    <property type="term" value="P:L-tryptophan catabolic process to kynurenine"/>
    <property type="evidence" value="ECO:0007669"/>
    <property type="project" value="InterPro"/>
</dbReference>
<dbReference type="OMA" id="LHYRADG"/>
<protein>
    <submittedName>
        <fullName evidence="1">Cyclase family protein</fullName>
    </submittedName>
</protein>
<sequence length="204" mass="22091">MKIIDLTHKIEDSMPVFPGDPPVKLRIESSDADYITSSLSLGMHTGTHIDAPLHAHCSALTVDGIGLEELTGEGFLVSGGEILNGGDIAVIRTGWSSRWGSEGYFRDYPGIKRRLAEELVEHEVLGVCVDGPSVDRPGETDIHKLLLKNGIWIVENITNTDLLPPKFRLFVVPLSVRAEASPARVFAVTGSGSGSSKDRSSFQR</sequence>
<gene>
    <name evidence="1" type="ORF">HA285_05020</name>
</gene>
<dbReference type="PANTHER" id="PTHR31118:SF32">
    <property type="entry name" value="KYNURENINE FORMAMIDASE"/>
    <property type="match status" value="1"/>
</dbReference>
<proteinExistence type="predicted"/>
<evidence type="ECO:0000313" key="2">
    <source>
        <dbReference type="Proteomes" id="UP000538031"/>
    </source>
</evidence>
<dbReference type="PANTHER" id="PTHR31118">
    <property type="entry name" value="CYCLASE-LIKE PROTEIN 2"/>
    <property type="match status" value="1"/>
</dbReference>
<dbReference type="GO" id="GO:0004061">
    <property type="term" value="F:arylformamidase activity"/>
    <property type="evidence" value="ECO:0007669"/>
    <property type="project" value="InterPro"/>
</dbReference>
<dbReference type="Pfam" id="PF04199">
    <property type="entry name" value="Cyclase"/>
    <property type="match status" value="2"/>
</dbReference>
<dbReference type="Gene3D" id="3.50.30.50">
    <property type="entry name" value="Putative cyclase"/>
    <property type="match status" value="1"/>
</dbReference>
<dbReference type="RefSeq" id="WP_010876431.1">
    <property type="nucleotide sequence ID" value="NZ_CP064324.1"/>
</dbReference>
<organism evidence="1 2">
    <name type="scientific">Methanothermobacter thermautotrophicus</name>
    <name type="common">Methanobacterium thermoformicicum</name>
    <dbReference type="NCBI Taxonomy" id="145262"/>
    <lineage>
        <taxon>Archaea</taxon>
        <taxon>Methanobacteriati</taxon>
        <taxon>Methanobacteriota</taxon>
        <taxon>Methanomada group</taxon>
        <taxon>Methanobacteria</taxon>
        <taxon>Methanobacteriales</taxon>
        <taxon>Methanobacteriaceae</taxon>
        <taxon>Methanothermobacter</taxon>
    </lineage>
</organism>
<accession>A0A7J4MWZ1</accession>
<reference evidence="2" key="1">
    <citation type="journal article" date="2020" name="bioRxiv">
        <title>A rank-normalized archaeal taxonomy based on genome phylogeny resolves widespread incomplete and uneven classifications.</title>
        <authorList>
            <person name="Rinke C."/>
            <person name="Chuvochina M."/>
            <person name="Mussig A.J."/>
            <person name="Chaumeil P.-A."/>
            <person name="Waite D.W."/>
            <person name="Whitman W.B."/>
            <person name="Parks D.H."/>
            <person name="Hugenholtz P."/>
        </authorList>
    </citation>
    <scope>NUCLEOTIDE SEQUENCE [LARGE SCALE GENOMIC DNA]</scope>
</reference>
<comment type="caution">
    <text evidence="1">The sequence shown here is derived from an EMBL/GenBank/DDBJ whole genome shotgun (WGS) entry which is preliminary data.</text>
</comment>
<dbReference type="GeneID" id="82297248"/>
<dbReference type="AlphaFoldDB" id="A0A7J4MWZ1"/>
<dbReference type="Proteomes" id="UP000538031">
    <property type="component" value="Unassembled WGS sequence"/>
</dbReference>
<name>A0A7J4MWZ1_METTF</name>
<dbReference type="EMBL" id="DUHT01000053">
    <property type="protein sequence ID" value="HIH64942.1"/>
    <property type="molecule type" value="Genomic_DNA"/>
</dbReference>
<dbReference type="SUPFAM" id="SSF102198">
    <property type="entry name" value="Putative cyclase"/>
    <property type="match status" value="1"/>
</dbReference>
<dbReference type="InterPro" id="IPR007325">
    <property type="entry name" value="KFase/CYL"/>
</dbReference>
<dbReference type="InterPro" id="IPR037175">
    <property type="entry name" value="KFase_sf"/>
</dbReference>